<dbReference type="InterPro" id="IPR052161">
    <property type="entry name" value="Mycobact_Acyl-CoA_DH"/>
</dbReference>
<dbReference type="InterPro" id="IPR046373">
    <property type="entry name" value="Acyl-CoA_Oxase/DH_mid-dom_sf"/>
</dbReference>
<dbReference type="InterPro" id="IPR006089">
    <property type="entry name" value="Acyl-CoA_DH_CS"/>
</dbReference>
<feature type="domain" description="Acyl-CoA dehydrogenase/oxidase N-terminal" evidence="9">
    <location>
        <begin position="14"/>
        <end position="125"/>
    </location>
</feature>
<dbReference type="InterPro" id="IPR006091">
    <property type="entry name" value="Acyl-CoA_Oxase/DH_mid-dom"/>
</dbReference>
<keyword evidence="11" id="KW-1185">Reference proteome</keyword>
<dbReference type="SUPFAM" id="SSF47203">
    <property type="entry name" value="Acyl-CoA dehydrogenase C-terminal domain-like"/>
    <property type="match status" value="1"/>
</dbReference>
<organism evidence="10 11">
    <name type="scientific">Azospirillum doebereinerae</name>
    <dbReference type="NCBI Taxonomy" id="92933"/>
    <lineage>
        <taxon>Bacteria</taxon>
        <taxon>Pseudomonadati</taxon>
        <taxon>Pseudomonadota</taxon>
        <taxon>Alphaproteobacteria</taxon>
        <taxon>Rhodospirillales</taxon>
        <taxon>Azospirillaceae</taxon>
        <taxon>Azospirillum</taxon>
    </lineage>
</organism>
<dbReference type="Pfam" id="PF02771">
    <property type="entry name" value="Acyl-CoA_dh_N"/>
    <property type="match status" value="1"/>
</dbReference>
<accession>A0A3S0WWY3</accession>
<evidence type="ECO:0000259" key="9">
    <source>
        <dbReference type="Pfam" id="PF02771"/>
    </source>
</evidence>
<dbReference type="PROSITE" id="PS00072">
    <property type="entry name" value="ACYL_COA_DH_1"/>
    <property type="match status" value="1"/>
</dbReference>
<proteinExistence type="inferred from homology"/>
<evidence type="ECO:0000313" key="10">
    <source>
        <dbReference type="EMBL" id="RUQ66824.1"/>
    </source>
</evidence>
<evidence type="ECO:0000256" key="3">
    <source>
        <dbReference type="ARBA" id="ARBA00022630"/>
    </source>
</evidence>
<dbReference type="Gene3D" id="2.40.110.10">
    <property type="entry name" value="Butyryl-CoA Dehydrogenase, subunit A, domain 2"/>
    <property type="match status" value="1"/>
</dbReference>
<gene>
    <name evidence="10" type="ORF">EJ913_21810</name>
</gene>
<dbReference type="InterPro" id="IPR036250">
    <property type="entry name" value="AcylCo_DH-like_C"/>
</dbReference>
<dbReference type="OrthoDB" id="5510711at2"/>
<feature type="domain" description="Acyl-CoA dehydrogenase/oxidase C-terminal" evidence="7">
    <location>
        <begin position="283"/>
        <end position="383"/>
    </location>
</feature>
<dbReference type="PANTHER" id="PTHR43292:SF4">
    <property type="entry name" value="ACYL-COA DEHYDROGENASE FADE34"/>
    <property type="match status" value="1"/>
</dbReference>
<comment type="similarity">
    <text evidence="2 6">Belongs to the acyl-CoA dehydrogenase family.</text>
</comment>
<dbReference type="InterPro" id="IPR037069">
    <property type="entry name" value="AcylCoA_DH/ox_N_sf"/>
</dbReference>
<evidence type="ECO:0000256" key="5">
    <source>
        <dbReference type="ARBA" id="ARBA00023002"/>
    </source>
</evidence>
<dbReference type="InterPro" id="IPR009100">
    <property type="entry name" value="AcylCoA_DH/oxidase_NM_dom_sf"/>
</dbReference>
<keyword evidence="5 6" id="KW-0560">Oxidoreductase</keyword>
<keyword evidence="3 6" id="KW-0285">Flavoprotein</keyword>
<evidence type="ECO:0000259" key="7">
    <source>
        <dbReference type="Pfam" id="PF00441"/>
    </source>
</evidence>
<dbReference type="PANTHER" id="PTHR43292">
    <property type="entry name" value="ACYL-COA DEHYDROGENASE"/>
    <property type="match status" value="1"/>
</dbReference>
<protein>
    <submittedName>
        <fullName evidence="10">Acyl-CoA dehydrogenase</fullName>
    </submittedName>
</protein>
<evidence type="ECO:0000256" key="6">
    <source>
        <dbReference type="RuleBase" id="RU362125"/>
    </source>
</evidence>
<comment type="cofactor">
    <cofactor evidence="1 6">
        <name>FAD</name>
        <dbReference type="ChEBI" id="CHEBI:57692"/>
    </cofactor>
</comment>
<evidence type="ECO:0000256" key="1">
    <source>
        <dbReference type="ARBA" id="ARBA00001974"/>
    </source>
</evidence>
<evidence type="ECO:0000259" key="8">
    <source>
        <dbReference type="Pfam" id="PF02770"/>
    </source>
</evidence>
<dbReference type="RefSeq" id="WP_127001825.1">
    <property type="nucleotide sequence ID" value="NZ_JBNPXW010000016.1"/>
</dbReference>
<dbReference type="Gene3D" id="1.20.140.10">
    <property type="entry name" value="Butyryl-CoA Dehydrogenase, subunit A, domain 3"/>
    <property type="match status" value="1"/>
</dbReference>
<dbReference type="Gene3D" id="1.10.540.10">
    <property type="entry name" value="Acyl-CoA dehydrogenase/oxidase, N-terminal domain"/>
    <property type="match status" value="1"/>
</dbReference>
<dbReference type="SUPFAM" id="SSF56645">
    <property type="entry name" value="Acyl-CoA dehydrogenase NM domain-like"/>
    <property type="match status" value="1"/>
</dbReference>
<feature type="domain" description="Acyl-CoA oxidase/dehydrogenase middle" evidence="8">
    <location>
        <begin position="129"/>
        <end position="228"/>
    </location>
</feature>
<sequence length="386" mass="41999">MPRIAFPPPPSSAATEALRAEVRDFLKTELADRPPRLRAESWNGFDAAFSRRMGARGWIAMTWPKQYGGHERSALERYVVLEETLAAGAPVAAHWIADRQSGPLLLKNGTEEQRRTILPRIAAGECTFCIGMSEPDSGSDLAAVRTRAVPVPEAEGGGWRVNGTKLWTTYAHKAQYMILFCRTDGGTEDRQGGTSQLLVDLTTPGITIRPILDLSGAHHFNEVVFEDVVLPADALIGNRGEGWTQVMSELAYERSGPERFLSSMALLIELVRALGPSPSGHAAIAVGRLTAHLIVLRRLSRSVAGMLDKGENPTLQASLVKDLGALFEQEIPEIARQLVEAEPDLESTREFSAVLAHTVMNAPAFSLRGGTREILRGIIARGLGLR</sequence>
<evidence type="ECO:0000256" key="4">
    <source>
        <dbReference type="ARBA" id="ARBA00022827"/>
    </source>
</evidence>
<dbReference type="Pfam" id="PF00441">
    <property type="entry name" value="Acyl-CoA_dh_1"/>
    <property type="match status" value="1"/>
</dbReference>
<evidence type="ECO:0000313" key="11">
    <source>
        <dbReference type="Proteomes" id="UP000280346"/>
    </source>
</evidence>
<dbReference type="AlphaFoldDB" id="A0A3S0WWY3"/>
<dbReference type="Proteomes" id="UP000280346">
    <property type="component" value="Unassembled WGS sequence"/>
</dbReference>
<dbReference type="Pfam" id="PF02770">
    <property type="entry name" value="Acyl-CoA_dh_M"/>
    <property type="match status" value="1"/>
</dbReference>
<dbReference type="GO" id="GO:0003995">
    <property type="term" value="F:acyl-CoA dehydrogenase activity"/>
    <property type="evidence" value="ECO:0007669"/>
    <property type="project" value="InterPro"/>
</dbReference>
<name>A0A3S0WWY3_9PROT</name>
<dbReference type="GO" id="GO:0005886">
    <property type="term" value="C:plasma membrane"/>
    <property type="evidence" value="ECO:0007669"/>
    <property type="project" value="TreeGrafter"/>
</dbReference>
<comment type="caution">
    <text evidence="10">The sequence shown here is derived from an EMBL/GenBank/DDBJ whole genome shotgun (WGS) entry which is preliminary data.</text>
</comment>
<keyword evidence="4 6" id="KW-0274">FAD</keyword>
<reference evidence="10 11" key="1">
    <citation type="submission" date="2018-12" db="EMBL/GenBank/DDBJ databases">
        <authorList>
            <person name="Yang Y."/>
        </authorList>
    </citation>
    <scope>NUCLEOTIDE SEQUENCE [LARGE SCALE GENOMIC DNA]</scope>
    <source>
        <strain evidence="10 11">GSF71</strain>
    </source>
</reference>
<dbReference type="GO" id="GO:0050660">
    <property type="term" value="F:flavin adenine dinucleotide binding"/>
    <property type="evidence" value="ECO:0007669"/>
    <property type="project" value="InterPro"/>
</dbReference>
<evidence type="ECO:0000256" key="2">
    <source>
        <dbReference type="ARBA" id="ARBA00009347"/>
    </source>
</evidence>
<dbReference type="InterPro" id="IPR009075">
    <property type="entry name" value="AcylCo_DH/oxidase_C"/>
</dbReference>
<dbReference type="InterPro" id="IPR013786">
    <property type="entry name" value="AcylCoA_DH/ox_N"/>
</dbReference>
<dbReference type="EMBL" id="RZIJ01000019">
    <property type="protein sequence ID" value="RUQ66824.1"/>
    <property type="molecule type" value="Genomic_DNA"/>
</dbReference>